<protein>
    <submittedName>
        <fullName evidence="2">Uncharacterized protein</fullName>
    </submittedName>
</protein>
<feature type="signal peptide" evidence="1">
    <location>
        <begin position="1"/>
        <end position="18"/>
    </location>
</feature>
<evidence type="ECO:0000256" key="1">
    <source>
        <dbReference type="SAM" id="SignalP"/>
    </source>
</evidence>
<dbReference type="OrthoDB" id="5241464at2"/>
<evidence type="ECO:0000313" key="2">
    <source>
        <dbReference type="EMBL" id="RSM50839.1"/>
    </source>
</evidence>
<keyword evidence="1" id="KW-0732">Signal</keyword>
<proteinExistence type="predicted"/>
<dbReference type="RefSeq" id="WP_020646422.1">
    <property type="nucleotide sequence ID" value="NZ_QHHU01000001.1"/>
</dbReference>
<dbReference type="Proteomes" id="UP000286716">
    <property type="component" value="Unassembled WGS sequence"/>
</dbReference>
<name>A0A428X6B3_AMYBA</name>
<accession>A0A428X6B3</accession>
<evidence type="ECO:0000313" key="3">
    <source>
        <dbReference type="Proteomes" id="UP000286716"/>
    </source>
</evidence>
<dbReference type="EMBL" id="QHHU01000001">
    <property type="protein sequence ID" value="RSM50839.1"/>
    <property type="molecule type" value="Genomic_DNA"/>
</dbReference>
<feature type="chain" id="PRO_5039192574" evidence="1">
    <location>
        <begin position="19"/>
        <end position="306"/>
    </location>
</feature>
<comment type="caution">
    <text evidence="2">The sequence shown here is derived from an EMBL/GenBank/DDBJ whole genome shotgun (WGS) entry which is preliminary data.</text>
</comment>
<sequence>MFNFLRRLVVTSALVATAAGGGGAYMFAGPAYALGPSNDDVANAASLVGVSGQYAPSLNNSSASAEPGEPAHYVNGQIVRPANHSVWFKWTAHATAEAVFRSQGSKFDTVLAVYQQFGSGFSGLVQMGSNDDTDFAEGHSLQSQVSFVASQGQEYLIAVDSYNSTNTGGVTLTWTGNDDFHGAQPLSGPLPGSNSIVGLSNEGATHEIQERAHAGDPATHSVWFAWQAPRTGMATFESTLDKYDTQLAVYTGDNVAALNLVTENDNTPSGRQARVTFPAVAGTTYMIALDGVGDQRGRTVIQYSLP</sequence>
<reference evidence="2 3" key="1">
    <citation type="submission" date="2018-05" db="EMBL/GenBank/DDBJ databases">
        <title>Evolution of GPA BGCs.</title>
        <authorList>
            <person name="Waglechner N."/>
            <person name="Wright G.D."/>
        </authorList>
    </citation>
    <scope>NUCLEOTIDE SEQUENCE [LARGE SCALE GENOMIC DNA]</scope>
    <source>
        <strain evidence="2 3">DSM 5908</strain>
    </source>
</reference>
<dbReference type="Gene3D" id="2.60.120.380">
    <property type="match status" value="1"/>
</dbReference>
<organism evidence="2 3">
    <name type="scientific">Amycolatopsis balhimycina DSM 5908</name>
    <dbReference type="NCBI Taxonomy" id="1081091"/>
    <lineage>
        <taxon>Bacteria</taxon>
        <taxon>Bacillati</taxon>
        <taxon>Actinomycetota</taxon>
        <taxon>Actinomycetes</taxon>
        <taxon>Pseudonocardiales</taxon>
        <taxon>Pseudonocardiaceae</taxon>
        <taxon>Amycolatopsis</taxon>
    </lineage>
</organism>
<keyword evidence="3" id="KW-1185">Reference proteome</keyword>
<dbReference type="AlphaFoldDB" id="A0A428X6B3"/>
<gene>
    <name evidence="2" type="ORF">DMA12_01465</name>
</gene>